<evidence type="ECO:0000256" key="6">
    <source>
        <dbReference type="ARBA" id="ARBA00023268"/>
    </source>
</evidence>
<dbReference type="Pfam" id="PF21089">
    <property type="entry name" value="PKS_DH_N"/>
    <property type="match status" value="1"/>
</dbReference>
<evidence type="ECO:0000256" key="3">
    <source>
        <dbReference type="ARBA" id="ARBA00022553"/>
    </source>
</evidence>
<dbReference type="NCBIfam" id="NF045894">
    <property type="entry name" value="PKS_plus_SDR"/>
    <property type="match status" value="1"/>
</dbReference>
<dbReference type="PROSITE" id="PS01162">
    <property type="entry name" value="QOR_ZETA_CRYSTAL"/>
    <property type="match status" value="1"/>
</dbReference>
<dbReference type="Gene3D" id="3.40.47.10">
    <property type="match status" value="2"/>
</dbReference>
<dbReference type="SUPFAM" id="SSF52151">
    <property type="entry name" value="FabD/lysophospholipase-like"/>
    <property type="match status" value="2"/>
</dbReference>
<dbReference type="InterPro" id="IPR036291">
    <property type="entry name" value="NAD(P)-bd_dom_sf"/>
</dbReference>
<dbReference type="PROSITE" id="PS00012">
    <property type="entry name" value="PHOSPHOPANTETHEINE"/>
    <property type="match status" value="3"/>
</dbReference>
<dbReference type="InterPro" id="IPR014031">
    <property type="entry name" value="Ketoacyl_synth_C"/>
</dbReference>
<dbReference type="InterPro" id="IPR050091">
    <property type="entry name" value="PKS_NRPS_Biosynth_Enz"/>
</dbReference>
<dbReference type="CDD" id="cd08956">
    <property type="entry name" value="KR_3_FAS_SDR_x"/>
    <property type="match status" value="1"/>
</dbReference>
<feature type="domain" description="Carrier" evidence="10">
    <location>
        <begin position="4273"/>
        <end position="4348"/>
    </location>
</feature>
<dbReference type="Gene3D" id="3.10.129.110">
    <property type="entry name" value="Polyketide synthase dehydratase"/>
    <property type="match status" value="1"/>
</dbReference>
<dbReference type="InterPro" id="IPR011032">
    <property type="entry name" value="GroES-like_sf"/>
</dbReference>
<dbReference type="InterPro" id="IPR049552">
    <property type="entry name" value="PKS_DH_N"/>
</dbReference>
<dbReference type="Pfam" id="PF08240">
    <property type="entry name" value="ADH_N"/>
    <property type="match status" value="1"/>
</dbReference>
<dbReference type="SUPFAM" id="SSF50129">
    <property type="entry name" value="GroES-like"/>
    <property type="match status" value="1"/>
</dbReference>
<dbReference type="InterPro" id="IPR036736">
    <property type="entry name" value="ACP-like_sf"/>
</dbReference>
<evidence type="ECO:0000313" key="13">
    <source>
        <dbReference type="EMBL" id="MBH5338522.1"/>
    </source>
</evidence>
<dbReference type="InterPro" id="IPR014043">
    <property type="entry name" value="Acyl_transferase_dom"/>
</dbReference>
<name>A0ABS0NTW5_9ACTN</name>
<dbReference type="Pfam" id="PF18369">
    <property type="entry name" value="PKS_DE"/>
    <property type="match status" value="2"/>
</dbReference>
<feature type="domain" description="Carrier" evidence="10">
    <location>
        <begin position="2198"/>
        <end position="2273"/>
    </location>
</feature>
<dbReference type="InterPro" id="IPR014030">
    <property type="entry name" value="Ketoacyl_synth_N"/>
</dbReference>
<keyword evidence="6" id="KW-0511">Multifunctional enzyme</keyword>
<dbReference type="Pfam" id="PF00550">
    <property type="entry name" value="PP-binding"/>
    <property type="match status" value="3"/>
</dbReference>
<organism evidence="13 14">
    <name type="scientific">Streptomyces pactum</name>
    <dbReference type="NCBI Taxonomy" id="68249"/>
    <lineage>
        <taxon>Bacteria</taxon>
        <taxon>Bacillati</taxon>
        <taxon>Actinomycetota</taxon>
        <taxon>Actinomycetes</taxon>
        <taxon>Kitasatosporales</taxon>
        <taxon>Streptomycetaceae</taxon>
        <taxon>Streptomyces</taxon>
    </lineage>
</organism>
<accession>A0ABS0NTW5</accession>
<feature type="active site" description="Proton acceptor; for dehydratase activity" evidence="8">
    <location>
        <position position="3238"/>
    </location>
</feature>
<dbReference type="Pfam" id="PF00698">
    <property type="entry name" value="Acyl_transf_1"/>
    <property type="match status" value="2"/>
</dbReference>
<dbReference type="CDD" id="cd05195">
    <property type="entry name" value="enoyl_red"/>
    <property type="match status" value="1"/>
</dbReference>
<gene>
    <name evidence="13" type="ORF">IHE55_28595</name>
</gene>
<dbReference type="InterPro" id="IPR009081">
    <property type="entry name" value="PP-bd_ACP"/>
</dbReference>
<dbReference type="Gene3D" id="3.40.50.11460">
    <property type="match status" value="1"/>
</dbReference>
<dbReference type="PANTHER" id="PTHR43775:SF51">
    <property type="entry name" value="INACTIVE PHENOLPHTHIOCEROL SYNTHESIS POLYKETIDE SYNTHASE TYPE I PKS1-RELATED"/>
    <property type="match status" value="1"/>
</dbReference>
<dbReference type="SMART" id="SM01294">
    <property type="entry name" value="PKS_PP_betabranch"/>
    <property type="match status" value="3"/>
</dbReference>
<proteinExistence type="predicted"/>
<dbReference type="InterPro" id="IPR016036">
    <property type="entry name" value="Malonyl_transacylase_ACP-bd"/>
</dbReference>
<evidence type="ECO:0000256" key="7">
    <source>
        <dbReference type="ARBA" id="ARBA00023315"/>
    </source>
</evidence>
<dbReference type="PROSITE" id="PS50075">
    <property type="entry name" value="CARRIER"/>
    <property type="match status" value="3"/>
</dbReference>
<evidence type="ECO:0000256" key="9">
    <source>
        <dbReference type="SAM" id="MobiDB-lite"/>
    </source>
</evidence>
<protein>
    <submittedName>
        <fullName evidence="13">SDR family NAD(P)-dependent oxidoreductase</fullName>
    </submittedName>
</protein>
<keyword evidence="3" id="KW-0597">Phosphoprotein</keyword>
<feature type="domain" description="PKS/mFAS DH" evidence="12">
    <location>
        <begin position="3206"/>
        <end position="3482"/>
    </location>
</feature>
<dbReference type="Proteomes" id="UP000807371">
    <property type="component" value="Unassembled WGS sequence"/>
</dbReference>
<keyword evidence="5" id="KW-0045">Antibiotic biosynthesis</keyword>
<dbReference type="Pfam" id="PF02801">
    <property type="entry name" value="Ketoacyl-synt_C"/>
    <property type="match status" value="2"/>
</dbReference>
<dbReference type="CDD" id="cd08952">
    <property type="entry name" value="KR_1_SDR_x"/>
    <property type="match status" value="2"/>
</dbReference>
<dbReference type="SUPFAM" id="SSF47336">
    <property type="entry name" value="ACP-like"/>
    <property type="match status" value="3"/>
</dbReference>
<dbReference type="Pfam" id="PF00109">
    <property type="entry name" value="ketoacyl-synt"/>
    <property type="match status" value="2"/>
</dbReference>
<dbReference type="Gene3D" id="3.40.366.10">
    <property type="entry name" value="Malonyl-Coenzyme A Acyl Carrier Protein, domain 2"/>
    <property type="match status" value="2"/>
</dbReference>
<feature type="compositionally biased region" description="Low complexity" evidence="9">
    <location>
        <begin position="2731"/>
        <end position="2741"/>
    </location>
</feature>
<evidence type="ECO:0000256" key="5">
    <source>
        <dbReference type="ARBA" id="ARBA00023194"/>
    </source>
</evidence>
<keyword evidence="14" id="KW-1185">Reference proteome</keyword>
<evidence type="ECO:0000259" key="10">
    <source>
        <dbReference type="PROSITE" id="PS50075"/>
    </source>
</evidence>
<dbReference type="Pfam" id="PF16197">
    <property type="entry name" value="KAsynt_C_assoc"/>
    <property type="match status" value="2"/>
</dbReference>
<dbReference type="Gene3D" id="1.10.1200.10">
    <property type="entry name" value="ACP-like"/>
    <property type="match status" value="3"/>
</dbReference>
<dbReference type="PROSITE" id="PS00606">
    <property type="entry name" value="KS3_1"/>
    <property type="match status" value="2"/>
</dbReference>
<feature type="region of interest" description="N-terminal hotdog fold" evidence="8">
    <location>
        <begin position="3206"/>
        <end position="3333"/>
    </location>
</feature>
<dbReference type="Gene3D" id="3.40.50.720">
    <property type="entry name" value="NAD(P)-binding Rossmann-like Domain"/>
    <property type="match status" value="3"/>
</dbReference>
<feature type="domain" description="Carrier" evidence="10">
    <location>
        <begin position="643"/>
        <end position="718"/>
    </location>
</feature>
<dbReference type="CDD" id="cd00833">
    <property type="entry name" value="PKS"/>
    <property type="match status" value="2"/>
</dbReference>
<dbReference type="InterPro" id="IPR049900">
    <property type="entry name" value="PKS_mFAS_DH"/>
</dbReference>
<dbReference type="SMART" id="SM00826">
    <property type="entry name" value="PKS_DH"/>
    <property type="match status" value="1"/>
</dbReference>
<dbReference type="InterPro" id="IPR057326">
    <property type="entry name" value="KR_dom"/>
</dbReference>
<dbReference type="InterPro" id="IPR020807">
    <property type="entry name" value="PKS_DH"/>
</dbReference>
<evidence type="ECO:0000256" key="8">
    <source>
        <dbReference type="PROSITE-ProRule" id="PRU01363"/>
    </source>
</evidence>
<sequence length="4431" mass="462829">VGSLRRDDGGLDRFLASLAEAWTRGAPVDWTPLFPGARRVDLPTYAFQRTRYWLQATDPDTAGAGDAPRDEAEARFWEAVEREDFEGLARTLDLGDEADGLHAVLPALSSWRRRNRERSLVNSWRYRVSWQSVTTPATPVLTGTWLVVLPAGDVSEVWPPHGSRGGWADAAVRAVERAGARAVTLAVDPATEDRDALAVALRRACDTIPDLAGILSLAAVDERPLPGRTALTRGHAATLRLVQALGDIDAEVPLWCVTEGAMTTDGREPVHTAAQAQVWGLGRVVALERPRLWGGLVDLPADADEETGTYLAAVLTGLDGEDQLAVRPSGVVARRLVRATAPPGGTDTPDGRGWTPRGTTLVTGGTGALGAHVARWLAGAGAEHLLLVSRRGPEAPGAAELTAELTALGAEVTVTACDISERDQLAALLATVPADRPLTSVVHTAAVLDDGMVDALTDDRLERVLRVKALGAENLHRLTRELDLSAFVLFSSFTAVLGTPGLGNYAPGNAHLDALAAVRRAQGLPATSVAWGTWAGSGMAEGEVGDRARRHGVFPMDPAAATSALRTALDLDETNAVVIDMRWDRFAVVFTTERPSRLLEGVPEARAALEAAATAAAGATGGTAAPGDLAARMAALPRADRERELTDLVRSNAAAVLGHATPAAIDGTRAFRHLGFDSLTAVELRNRLMTLTGLKLPATLVFDHPTPAAIAGHLATELGGGEPDRDPAAGAPAPGPSATDDDPVVIVGMACRFPGGVGSPDELWQLVAGGRDAISPLPTGRGWDVDGLYDPDPDAPGRTYVREGGFLHQAADFDAEFFGISPREALAMDPQQRLLLETAWEALERAGIDPATLGGTRTGVFTGLTHYDYGSGAAEGVEGYRMTGNTASVASGRIAYTLGLEGPAVTLDTACSSSLVALHLAAQALRNGECVLALAGGVTVMSSPAAFTEFSRQRGLSADGRCRAFAAGADGFGLAEGAGMLLVERLSDARRNGHPVLAVIRGSAVNQDGASNGLTAPNGPSQQRVIRQALAGAGLSAAEVDAVEAHGTGTTLGDPIEAQALLATYGRERDAGRPLWLGSVKSNIGHAQAAAGVAGVIKMVQAIRHGLLPRTLHVDEPTPQVDWSAGAVELLTEDTAWPETGAPRRAAVSSFGLSGTNAHVVLEQAPELPAPGAEAGSRGPAGPVPWAVSAKSPAALRAQAARLRDVLAAGTAPAPADAALTLATRRSRFDHRAVVLGEDRAELLAGLTALAQGEPAPRLIQGHATTSDRTVFVFPGQGAQWVGMARELMDAAPVFAESMERCGRALAPFVDWDFRTELAGSLVRVDVVQPLSWAVMVSLAELWRSYGVEPAAVVGHSQGEIAAAVVAGALSLEDGARVVALRSRVIGERLAGRGGMVSLGLSRAETLRRIEPFGGRVSVAAVNGASSTVVAGEPAALDELVAACEAEEIRARRIPVDYASHSPQVESIREELLKVLDGISPSASRVPFYSTVDAEPIDTTELDAAYWVRNLRQEVRFEAAVERLLADGFGLFVECSAHPVLTMAIGETAESTGTGITAVGSLRRDDGGPDRFLASLAEAQVNGARIDWTAAFPGARTVELPTYAFQRERYWLEEAGTAPDPSGTPHDEVEARFWEAVEREDLTELAATLGVDGDREQLGAVLPALSSWRRQRRERSVIDSWRYTVGWKPVSGTAVPVLTGPWLLVVPAADTGTELTVSLTRVLGERGARVVPLTVGAADTDRTRLTERLRTALADHPAPGGVLSLWGLDETPHGTRAVLPTGVAGTLALLQALGELEVTAPLWSVTRGAVSTGPADPPAGLAQSQIWGLGRVAALEHPQRWGGLIDLPDTADGVGAVDERVLRRLCGVLSDPRGEDQLALRTTGTLARRMVRAPLGDARPARDWRPDGGTVLITGGTGALGACFARWLARNGAKELVLTSRRGRRAPGAAELEAELAALGAHATVVGCDIADRDAVAALIERLKSEGRPVRSVMHAAVVADLAPLATAGPEHFENVYAAKVGGAMHLHDLLAGEELDAFVLFSSIAGFWGSGDHAAYAAANAHQDALAEQRRAQGLPATSIAWGIWDAFHDWDEHAAEQRKELSERVGAQGLPMLEPETACDALRQALDHEETFVAVADIDWDRFTTVFTSYRPSTLLDEIPEARSLLDAAAAENPDGRDTSALRRKLAELDEEERVTELAEVVKAQAAAVLGHGSGARIDAGRAFRDLGFDSLTAVDLRNRLNTATGLKLTATVIFDHPTPTDLARHLAGRLFPGGPARGTGDPATAAAPRPVPGVVADRDDPVVIVSMACRYPGGVGSPEELWQLVLGEVDAISTFPTDRGWDLAGLYDPDPEREGTVYSREGGFLHTAGEFDAAFFGISPREALAMDPQQRLMLETAWEALERAGIDPHTLKGSMTGTFVGANPSDYRAGVGRVPDGYEGHLLTGGHNSVVSGRIAYTFGLEGPAVTVDTACSSSLVALHLAAAAVRNGECSMALAGGVTVMSTPQPLIGFSRQRGLNRDGRCRAFAADAAGIGMAEGAGMVLVERLSDARRNGHPVLAVIRGSAVNQDGASNGLSAPNGPSQERVIRQALANAGLTAADVDAVEAHGTGTTLGDPIEAQALLATYGQERGGDEPLWLGSFKSNIGHTQAAAGIAGVIKTVLALGAGVLPKTLHAEEPTPEVDWDSGAVRLLTEARPWPETGAPRRAAVSAFGISGTNAHLILEQPATAPDTADGDPAGPDRETTGPAGGSLGGLVPWVVSARGPEALRGQAERLREFAQAHPEATDTEIAVSLVRTRAGLERRAVVLGADRGELLAGLEALAGGVSSPGVVTGQVVSGRRALVFGGQGSQRLGMGRGLYEAYPVFAGVWDEVMAEFSAVSGVSPVDVVWGGDAGVLERTEFAQPALFALQVALFRLVESWGVRPDVVAGHSVGEIAAAHVAGVLSLADACRLVAARGRLMQALPAGGAMVAVAAPEAEVIEALAGREGAVIAAVNGPSSVVVSGVEEAVLEVGEVFAGRGCRTRRLRVSHAFHSPLMEPVVEEFRGVVSGLSFGSASVGVVTSGGGVGGDWADPEYWVRHVCEPVRFLDAVRALEAEGVGFFLEIGADGTLTALAQECLADAGGTVLVPVVRKDRPEARTAVEALAHAQVSGVAVDWSAVFPGFPGTPVPLPTYAFRHERYWLRPAADRGDTTALGQSDADHPLLGAAVTLADGGGVVLTGRLSAHTHPWLVDHAVAGAVLLPGTAFVELALRAGDEVGCGRIEELTLQAPLLLPERGGVRLQVVVGEPADDGARTVGVYSRYEDDTQDGDAPWTAHADGRLVPARAEAPDGLTAWPPRDAEEVDLAGFYPRLAEAGSVYGPVFRGLRRAWRRGEEIYAEVALDSADEAAAFGLHPAALDAALHPIGLGGLLRTTGQPVLPFSWTGVELYATGAAAVRVRLTPSGPDAVTVAVADTTGAPVASIDALVLRPVSAAALREARGGVRDALFRLDWVAAPEGPGQDPGRVVVLGQDILDLAGLAGLTGGVPDVVVFEVPVTEDVRVAVHGTLERLRAWLAEERFAASRLAVVVRHGLLAHAAAAGLVRSAQSENPGRLLLIDVEDPSGDPDTAAAGPLPTAGIAAALACGEPQTRVRGDEILVPRLARATADGTLLPPDEAAWHLTVQGRSGTLDDLALTAHPESRRPLAEGEVRVGVRATGLNFRDVLIALGMYPGEAPPLGNEGAGIVLETGPGVTRFTPGDRVLGLLPDAMGPYAVTDQRLLAHIPQGWSFERAAPVPVVFLTAWMGLVDLAGVGPGDVVLVHAAAGGVGMAAVQLARLRGAEVLATASEAKWEVVRGLGVPETHLASSRSLEFRERFLEVTGGRGADVVLNSLAGEYVDASLDLLPRGGRFLEMGKTDIRDPEQVATERPGVRYTAFDLITSGPDRIGAMLTEVVELLARGELTPLPVRTWDVRRAPEAFRYVSQARHIGKVVLTVPGGWDTRGTVLVTGATGTLGGLVARHLAAAHGVRHLLLTSRSGPAAAGAGDLLAELRKSGAEPELVACDAADKDALAAVLAGIPADRPLTAVVHVAGVVDDGVIGSLTAEQVERVLRPKVDAARNLDELTAGLDLTAFVLFSSMGGVLGGAGQGNYAAANSYLDALAEQRRRRGLPAVSLAWGLWEEASGMTGKLGAEDLARVNRSGVQALGSEQGLALFDAALATDEAVLLPARFNLAMWRNRAATEEVPALLRSLVRAPQRRTAGAAPDASGAAALARRLAGASRTERERVLLELVRTQAATVLGHTTAQGVEPERPFRDVGFDSLTAVELRNRLGAATGLRLAAAVVFDHPTPADLARHLGAELATGDEELGAEGATEDEQEAEFRRALAALPLSTLRDAGVMETLLRLTGLDQGDATPAGDERNDDAIAAMDVGDLVQLALRQNDN</sequence>
<dbReference type="Pfam" id="PF08659">
    <property type="entry name" value="KR"/>
    <property type="match status" value="3"/>
</dbReference>
<dbReference type="InterPro" id="IPR049551">
    <property type="entry name" value="PKS_DH_C"/>
</dbReference>
<dbReference type="SUPFAM" id="SSF53901">
    <property type="entry name" value="Thiolase-like"/>
    <property type="match status" value="2"/>
</dbReference>
<dbReference type="SMART" id="SM00822">
    <property type="entry name" value="PKS_KR"/>
    <property type="match status" value="3"/>
</dbReference>
<dbReference type="SUPFAM" id="SSF51735">
    <property type="entry name" value="NAD(P)-binding Rossmann-fold domains"/>
    <property type="match status" value="7"/>
</dbReference>
<dbReference type="Gene3D" id="3.30.70.3290">
    <property type="match status" value="3"/>
</dbReference>
<feature type="region of interest" description="C-terminal hotdog fold" evidence="8">
    <location>
        <begin position="3345"/>
        <end position="3482"/>
    </location>
</feature>
<dbReference type="EMBL" id="JACYXC010000002">
    <property type="protein sequence ID" value="MBH5338522.1"/>
    <property type="molecule type" value="Genomic_DNA"/>
</dbReference>
<dbReference type="SUPFAM" id="SSF55048">
    <property type="entry name" value="Probable ACP-binding domain of malonyl-CoA ACP transacylase"/>
    <property type="match status" value="2"/>
</dbReference>
<comment type="caution">
    <text evidence="13">The sequence shown here is derived from an EMBL/GenBank/DDBJ whole genome shotgun (WGS) entry which is preliminary data.</text>
</comment>
<dbReference type="InterPro" id="IPR016035">
    <property type="entry name" value="Acyl_Trfase/lysoPLipase"/>
</dbReference>
<feature type="compositionally biased region" description="Low complexity" evidence="9">
    <location>
        <begin position="2284"/>
        <end position="2295"/>
    </location>
</feature>
<dbReference type="InterPro" id="IPR016039">
    <property type="entry name" value="Thiolase-like"/>
</dbReference>
<dbReference type="InterPro" id="IPR020841">
    <property type="entry name" value="PKS_Beta-ketoAc_synthase_dom"/>
</dbReference>
<evidence type="ECO:0000256" key="1">
    <source>
        <dbReference type="ARBA" id="ARBA00004792"/>
    </source>
</evidence>
<reference evidence="13 14" key="1">
    <citation type="submission" date="2020-09" db="EMBL/GenBank/DDBJ databases">
        <title>Biosynthesis of the nuclear factor of activated T cells inhibitor NFAT-133 and its congeners in Streptomyces pactum.</title>
        <authorList>
            <person name="Zhou W."/>
            <person name="Posri P."/>
            <person name="Abugrain M.E."/>
            <person name="Weisberg A.J."/>
            <person name="Chang J.H."/>
            <person name="Mahmud T."/>
        </authorList>
    </citation>
    <scope>NUCLEOTIDE SEQUENCE [LARGE SCALE GENOMIC DNA]</scope>
    <source>
        <strain evidence="13 14">ATCC 27456</strain>
    </source>
</reference>
<dbReference type="Gene3D" id="6.10.140.1830">
    <property type="match status" value="2"/>
</dbReference>
<dbReference type="InterPro" id="IPR002364">
    <property type="entry name" value="Quin_OxRdtase/zeta-crystal_CS"/>
</dbReference>
<feature type="non-terminal residue" evidence="13">
    <location>
        <position position="1"/>
    </location>
</feature>
<keyword evidence="7" id="KW-0012">Acyltransferase</keyword>
<feature type="domain" description="Ketosynthase family 3 (KS3)" evidence="11">
    <location>
        <begin position="741"/>
        <end position="1164"/>
    </location>
</feature>
<keyword evidence="4" id="KW-0808">Transferase</keyword>
<feature type="region of interest" description="Disordered" evidence="9">
    <location>
        <begin position="2731"/>
        <end position="2756"/>
    </location>
</feature>
<comment type="pathway">
    <text evidence="1">Antibiotic biosynthesis.</text>
</comment>
<dbReference type="SMART" id="SM00829">
    <property type="entry name" value="PKS_ER"/>
    <property type="match status" value="1"/>
</dbReference>
<dbReference type="InterPro" id="IPR018201">
    <property type="entry name" value="Ketoacyl_synth_AS"/>
</dbReference>
<dbReference type="InterPro" id="IPR013154">
    <property type="entry name" value="ADH-like_N"/>
</dbReference>
<dbReference type="SMART" id="SM00825">
    <property type="entry name" value="PKS_KS"/>
    <property type="match status" value="2"/>
</dbReference>
<dbReference type="InterPro" id="IPR041618">
    <property type="entry name" value="PKS_DE"/>
</dbReference>
<feature type="region of interest" description="Disordered" evidence="9">
    <location>
        <begin position="2274"/>
        <end position="2295"/>
    </location>
</feature>
<feature type="domain" description="Ketosynthase family 3 (KS3)" evidence="11">
    <location>
        <begin position="2302"/>
        <end position="2728"/>
    </location>
</feature>
<dbReference type="PROSITE" id="PS52004">
    <property type="entry name" value="KS3_2"/>
    <property type="match status" value="2"/>
</dbReference>
<evidence type="ECO:0000313" key="14">
    <source>
        <dbReference type="Proteomes" id="UP000807371"/>
    </source>
</evidence>
<feature type="region of interest" description="Disordered" evidence="9">
    <location>
        <begin position="716"/>
        <end position="741"/>
    </location>
</feature>
<dbReference type="SMART" id="SM00823">
    <property type="entry name" value="PKS_PP"/>
    <property type="match status" value="3"/>
</dbReference>
<dbReference type="InterPro" id="IPR032821">
    <property type="entry name" value="PKS_assoc"/>
</dbReference>
<dbReference type="InterPro" id="IPR020843">
    <property type="entry name" value="ER"/>
</dbReference>
<dbReference type="InterPro" id="IPR013968">
    <property type="entry name" value="PKS_KR"/>
</dbReference>
<dbReference type="InterPro" id="IPR006162">
    <property type="entry name" value="Ppantetheine_attach_site"/>
</dbReference>
<dbReference type="InterPro" id="IPR020806">
    <property type="entry name" value="PKS_PP-bd"/>
</dbReference>
<dbReference type="InterPro" id="IPR042104">
    <property type="entry name" value="PKS_dehydratase_sf"/>
</dbReference>
<dbReference type="SMART" id="SM00827">
    <property type="entry name" value="PKS_AT"/>
    <property type="match status" value="2"/>
</dbReference>
<dbReference type="PANTHER" id="PTHR43775">
    <property type="entry name" value="FATTY ACID SYNTHASE"/>
    <property type="match status" value="1"/>
</dbReference>
<dbReference type="Pfam" id="PF13602">
    <property type="entry name" value="ADH_zinc_N_2"/>
    <property type="match status" value="1"/>
</dbReference>
<evidence type="ECO:0000259" key="12">
    <source>
        <dbReference type="PROSITE" id="PS52019"/>
    </source>
</evidence>
<dbReference type="PROSITE" id="PS52019">
    <property type="entry name" value="PKS_MFAS_DH"/>
    <property type="match status" value="1"/>
</dbReference>
<dbReference type="Pfam" id="PF14765">
    <property type="entry name" value="PS-DH"/>
    <property type="match status" value="1"/>
</dbReference>
<evidence type="ECO:0000259" key="11">
    <source>
        <dbReference type="PROSITE" id="PS52004"/>
    </source>
</evidence>
<evidence type="ECO:0000256" key="2">
    <source>
        <dbReference type="ARBA" id="ARBA00022450"/>
    </source>
</evidence>
<feature type="active site" description="Proton donor; for dehydratase activity" evidence="8">
    <location>
        <position position="3404"/>
    </location>
</feature>
<evidence type="ECO:0000256" key="4">
    <source>
        <dbReference type="ARBA" id="ARBA00022679"/>
    </source>
</evidence>
<dbReference type="InterPro" id="IPR001227">
    <property type="entry name" value="Ac_transferase_dom_sf"/>
</dbReference>
<dbReference type="Gene3D" id="3.90.180.10">
    <property type="entry name" value="Medium-chain alcohol dehydrogenases, catalytic domain"/>
    <property type="match status" value="1"/>
</dbReference>
<keyword evidence="2" id="KW-0596">Phosphopantetheine</keyword>
<feature type="compositionally biased region" description="Low complexity" evidence="9">
    <location>
        <begin position="728"/>
        <end position="738"/>
    </location>
</feature>